<feature type="transmembrane region" description="Helical" evidence="1">
    <location>
        <begin position="133"/>
        <end position="161"/>
    </location>
</feature>
<organism evidence="3 4">
    <name type="scientific">Microbacterium paludicola</name>
    <dbReference type="NCBI Taxonomy" id="300019"/>
    <lineage>
        <taxon>Bacteria</taxon>
        <taxon>Bacillati</taxon>
        <taxon>Actinomycetota</taxon>
        <taxon>Actinomycetes</taxon>
        <taxon>Micrococcales</taxon>
        <taxon>Microbacteriaceae</taxon>
        <taxon>Microbacterium</taxon>
    </lineage>
</organism>
<feature type="transmembrane region" description="Helical" evidence="1">
    <location>
        <begin position="173"/>
        <end position="190"/>
    </location>
</feature>
<feature type="transmembrane region" description="Helical" evidence="1">
    <location>
        <begin position="65"/>
        <end position="87"/>
    </location>
</feature>
<protein>
    <submittedName>
        <fullName evidence="3">Tricarboxylic transport membrane protein</fullName>
    </submittedName>
</protein>
<gene>
    <name evidence="3" type="ORF">QE367_001096</name>
</gene>
<accession>A0ABU1HZ33</accession>
<feature type="domain" description="DUF1468" evidence="2">
    <location>
        <begin position="37"/>
        <end position="199"/>
    </location>
</feature>
<keyword evidence="4" id="KW-1185">Reference proteome</keyword>
<reference evidence="3 4" key="1">
    <citation type="submission" date="2023-08" db="EMBL/GenBank/DDBJ databases">
        <title>Functional and genomic diversity of the sorghum phyllosphere microbiome.</title>
        <authorList>
            <person name="Shade A."/>
        </authorList>
    </citation>
    <scope>NUCLEOTIDE SEQUENCE [LARGE SCALE GENOMIC DNA]</scope>
    <source>
        <strain evidence="3 4">SORGH_AS_0919</strain>
    </source>
</reference>
<keyword evidence="1" id="KW-0812">Transmembrane</keyword>
<feature type="transmembrane region" description="Helical" evidence="1">
    <location>
        <begin position="28"/>
        <end position="53"/>
    </location>
</feature>
<keyword evidence="1" id="KW-1133">Transmembrane helix</keyword>
<comment type="caution">
    <text evidence="3">The sequence shown here is derived from an EMBL/GenBank/DDBJ whole genome shotgun (WGS) entry which is preliminary data.</text>
</comment>
<dbReference type="EMBL" id="JAVIZA010000001">
    <property type="protein sequence ID" value="MDR6166892.1"/>
    <property type="molecule type" value="Genomic_DNA"/>
</dbReference>
<proteinExistence type="predicted"/>
<evidence type="ECO:0000313" key="4">
    <source>
        <dbReference type="Proteomes" id="UP001260188"/>
    </source>
</evidence>
<keyword evidence="1" id="KW-0472">Membrane</keyword>
<dbReference type="RefSeq" id="WP_023954948.1">
    <property type="nucleotide sequence ID" value="NZ_CP018134.1"/>
</dbReference>
<dbReference type="Proteomes" id="UP001260188">
    <property type="component" value="Unassembled WGS sequence"/>
</dbReference>
<evidence type="ECO:0000256" key="1">
    <source>
        <dbReference type="SAM" id="Phobius"/>
    </source>
</evidence>
<sequence>MTFPPNPTATSAVVGDRLRLVSGPGIAALLKGLTMPVIIAAFATYLVVGIFTMKVPANAVFPGPQFFPAIIAGGLYIFAAALVVSAVKEMRETSAARPDIAAVAADVIGGDEPDAESGDSGAARPVRVDVRSLLWVVLSFLGFAFLLEILGWIIAAGLLFWCVARAFGSTRHLGGLVVGLTVSSIAYIGFDMVLGMPLPSGILGGF</sequence>
<dbReference type="InterPro" id="IPR009936">
    <property type="entry name" value="DUF1468"/>
</dbReference>
<evidence type="ECO:0000313" key="3">
    <source>
        <dbReference type="EMBL" id="MDR6166892.1"/>
    </source>
</evidence>
<name>A0ABU1HZ33_9MICO</name>
<dbReference type="Pfam" id="PF07331">
    <property type="entry name" value="TctB"/>
    <property type="match status" value="1"/>
</dbReference>
<evidence type="ECO:0000259" key="2">
    <source>
        <dbReference type="Pfam" id="PF07331"/>
    </source>
</evidence>